<dbReference type="InterPro" id="IPR013785">
    <property type="entry name" value="Aldolase_TIM"/>
</dbReference>
<evidence type="ECO:0000256" key="3">
    <source>
        <dbReference type="ARBA" id="ARBA00012321"/>
    </source>
</evidence>
<comment type="pathway">
    <text evidence="2 11">Pyrimidine metabolism; UMP biosynthesis via de novo pathway; UMP from orotate: step 2/2.</text>
</comment>
<evidence type="ECO:0000256" key="6">
    <source>
        <dbReference type="ARBA" id="ARBA00022975"/>
    </source>
</evidence>
<dbReference type="GO" id="GO:0004590">
    <property type="term" value="F:orotidine-5'-phosphate decarboxylase activity"/>
    <property type="evidence" value="ECO:0007669"/>
    <property type="project" value="UniProtKB-EC"/>
</dbReference>
<dbReference type="PROSITE" id="PS00156">
    <property type="entry name" value="OMPDECASE"/>
    <property type="match status" value="1"/>
</dbReference>
<dbReference type="Pfam" id="PF00215">
    <property type="entry name" value="OMPdecase"/>
    <property type="match status" value="1"/>
</dbReference>
<dbReference type="CDD" id="cd04725">
    <property type="entry name" value="OMP_decarboxylase_like"/>
    <property type="match status" value="1"/>
</dbReference>
<comment type="catalytic activity">
    <reaction evidence="8 11">
        <text>orotidine 5'-phosphate + H(+) = UMP + CO2</text>
        <dbReference type="Rhea" id="RHEA:11596"/>
        <dbReference type="ChEBI" id="CHEBI:15378"/>
        <dbReference type="ChEBI" id="CHEBI:16526"/>
        <dbReference type="ChEBI" id="CHEBI:57538"/>
        <dbReference type="ChEBI" id="CHEBI:57865"/>
        <dbReference type="EC" id="4.1.1.23"/>
    </reaction>
</comment>
<organism evidence="13">
    <name type="scientific">Fervidobacterium thailandense</name>
    <dbReference type="NCBI Taxonomy" id="1008305"/>
    <lineage>
        <taxon>Bacteria</taxon>
        <taxon>Thermotogati</taxon>
        <taxon>Thermotogota</taxon>
        <taxon>Thermotogae</taxon>
        <taxon>Thermotogales</taxon>
        <taxon>Fervidobacteriaceae</taxon>
        <taxon>Fervidobacterium</taxon>
    </lineage>
</organism>
<name>A0A7C4GFK9_9BACT</name>
<dbReference type="EC" id="4.1.1.23" evidence="3 11"/>
<comment type="caution">
    <text evidence="13">The sequence shown here is derived from an EMBL/GenBank/DDBJ whole genome shotgun (WGS) entry which is preliminary data.</text>
</comment>
<dbReference type="EMBL" id="DSZY01000015">
    <property type="protein sequence ID" value="HGU40298.1"/>
    <property type="molecule type" value="Genomic_DNA"/>
</dbReference>
<feature type="domain" description="Orotidine 5'-phosphate decarboxylase" evidence="12">
    <location>
        <begin position="16"/>
        <end position="210"/>
    </location>
</feature>
<evidence type="ECO:0000256" key="1">
    <source>
        <dbReference type="ARBA" id="ARBA00002356"/>
    </source>
</evidence>
<feature type="active site" description="For OMPdecase activity" evidence="9">
    <location>
        <position position="68"/>
    </location>
</feature>
<feature type="binding site" evidence="10">
    <location>
        <position position="194"/>
    </location>
    <ligand>
        <name>substrate</name>
    </ligand>
</feature>
<evidence type="ECO:0000256" key="7">
    <source>
        <dbReference type="ARBA" id="ARBA00023239"/>
    </source>
</evidence>
<dbReference type="NCBIfam" id="TIGR01740">
    <property type="entry name" value="pyrF"/>
    <property type="match status" value="1"/>
</dbReference>
<feature type="binding site" evidence="10">
    <location>
        <position position="120"/>
    </location>
    <ligand>
        <name>substrate</name>
    </ligand>
</feature>
<feature type="binding site" evidence="10">
    <location>
        <position position="167"/>
    </location>
    <ligand>
        <name>substrate</name>
    </ligand>
</feature>
<reference evidence="13" key="1">
    <citation type="journal article" date="2020" name="mSystems">
        <title>Genome- and Community-Level Interaction Insights into Carbon Utilization and Element Cycling Functions of Hydrothermarchaeota in Hydrothermal Sediment.</title>
        <authorList>
            <person name="Zhou Z."/>
            <person name="Liu Y."/>
            <person name="Xu W."/>
            <person name="Pan J."/>
            <person name="Luo Z.H."/>
            <person name="Li M."/>
        </authorList>
    </citation>
    <scope>NUCLEOTIDE SEQUENCE [LARGE SCALE GENOMIC DNA]</scope>
    <source>
        <strain evidence="13">SpSt-609</strain>
    </source>
</reference>
<dbReference type="SUPFAM" id="SSF51366">
    <property type="entry name" value="Ribulose-phoshate binding barrel"/>
    <property type="match status" value="1"/>
</dbReference>
<dbReference type="SMART" id="SM00934">
    <property type="entry name" value="OMPdecase"/>
    <property type="match status" value="1"/>
</dbReference>
<dbReference type="PANTHER" id="PTHR32119">
    <property type="entry name" value="OROTIDINE 5'-PHOSPHATE DECARBOXYLASE"/>
    <property type="match status" value="1"/>
</dbReference>
<dbReference type="GO" id="GO:0005829">
    <property type="term" value="C:cytosol"/>
    <property type="evidence" value="ECO:0007669"/>
    <property type="project" value="TreeGrafter"/>
</dbReference>
<evidence type="ECO:0000256" key="11">
    <source>
        <dbReference type="RuleBase" id="RU000512"/>
    </source>
</evidence>
<feature type="binding site" evidence="10">
    <location>
        <position position="40"/>
    </location>
    <ligand>
        <name>substrate</name>
    </ligand>
</feature>
<protein>
    <recommendedName>
        <fullName evidence="4 11">Orotidine 5'-phosphate decarboxylase</fullName>
        <ecNumber evidence="3 11">4.1.1.23</ecNumber>
    </recommendedName>
</protein>
<accession>A0A7C4GFK9</accession>
<dbReference type="UniPathway" id="UPA00070">
    <property type="reaction ID" value="UER00120"/>
</dbReference>
<evidence type="ECO:0000256" key="2">
    <source>
        <dbReference type="ARBA" id="ARBA00004861"/>
    </source>
</evidence>
<dbReference type="GO" id="GO:0044205">
    <property type="term" value="P:'de novo' UMP biosynthetic process"/>
    <property type="evidence" value="ECO:0007669"/>
    <property type="project" value="UniProtKB-UniPathway"/>
</dbReference>
<evidence type="ECO:0000313" key="13">
    <source>
        <dbReference type="EMBL" id="HGU40298.1"/>
    </source>
</evidence>
<dbReference type="Gene3D" id="3.20.20.70">
    <property type="entry name" value="Aldolase class I"/>
    <property type="match status" value="1"/>
</dbReference>
<gene>
    <name evidence="13" type="primary">pyrF</name>
    <name evidence="13" type="ORF">ENT77_03765</name>
</gene>
<keyword evidence="5 11" id="KW-0210">Decarboxylase</keyword>
<evidence type="ECO:0000256" key="5">
    <source>
        <dbReference type="ARBA" id="ARBA00022793"/>
    </source>
</evidence>
<proteinExistence type="inferred from homology"/>
<evidence type="ECO:0000259" key="12">
    <source>
        <dbReference type="SMART" id="SM00934"/>
    </source>
</evidence>
<dbReference type="AlphaFoldDB" id="A0A7C4GFK9"/>
<dbReference type="InterPro" id="IPR018089">
    <property type="entry name" value="OMPdecase_AS"/>
</dbReference>
<dbReference type="InterPro" id="IPR001754">
    <property type="entry name" value="OMPdeCOase_dom"/>
</dbReference>
<evidence type="ECO:0000256" key="8">
    <source>
        <dbReference type="ARBA" id="ARBA00049157"/>
    </source>
</evidence>
<evidence type="ECO:0000256" key="9">
    <source>
        <dbReference type="PIRSR" id="PIRSR614732-1"/>
    </source>
</evidence>
<keyword evidence="7 11" id="KW-0456">Lyase</keyword>
<dbReference type="GO" id="GO:0006207">
    <property type="term" value="P:'de novo' pyrimidine nucleobase biosynthetic process"/>
    <property type="evidence" value="ECO:0007669"/>
    <property type="project" value="InterPro"/>
</dbReference>
<sequence length="232" mass="25623">MPARKEGGIKMSVVTKPVLSLDMEEPIEFISRFGTFEYVKVGHNLAVHGKHVLDYFAEHDLKVILDLKFADIPSTVARSIKSWDHPAVVGFTVHACAGMQSVLAALDSTEKLIFSVIKLTSMAGSLEDYIKTIEGLARFGSSFVLPGTWAIKLRSKIGGKILVPGIRMERGWDDQKDVVSLDDIIGCADFAVLGREVYKAKDPAERMEAIAKKYGVECFKPKFKTKEVVFNG</sequence>
<comment type="function">
    <text evidence="1">Catalyzes the decarboxylation of orotidine 5'-monophosphate (OMP) to uridine 5'-monophosphate (UMP).</text>
</comment>
<comment type="similarity">
    <text evidence="11">Belongs to the OMP decarboxylase family.</text>
</comment>
<feature type="binding site" evidence="10">
    <location>
        <position position="195"/>
    </location>
    <ligand>
        <name>substrate</name>
    </ligand>
</feature>
<keyword evidence="6 11" id="KW-0665">Pyrimidine biosynthesis</keyword>
<feature type="active site" description="For OMPdecase activity" evidence="9">
    <location>
        <position position="66"/>
    </location>
</feature>
<dbReference type="PANTHER" id="PTHR32119:SF2">
    <property type="entry name" value="OROTIDINE 5'-PHOSPHATE DECARBOXYLASE"/>
    <property type="match status" value="1"/>
</dbReference>
<feature type="active site" description="For OMPdecase activity" evidence="9">
    <location>
        <position position="71"/>
    </location>
</feature>
<dbReference type="InterPro" id="IPR014732">
    <property type="entry name" value="OMPdecase"/>
</dbReference>
<evidence type="ECO:0000256" key="10">
    <source>
        <dbReference type="PIRSR" id="PIRSR614732-2"/>
    </source>
</evidence>
<evidence type="ECO:0000256" key="4">
    <source>
        <dbReference type="ARBA" id="ARBA00021923"/>
    </source>
</evidence>
<dbReference type="InterPro" id="IPR011060">
    <property type="entry name" value="RibuloseP-bd_barrel"/>
</dbReference>
<feature type="binding site" evidence="10">
    <location>
        <position position="175"/>
    </location>
    <ligand>
        <name>substrate</name>
    </ligand>
</feature>